<dbReference type="AlphaFoldDB" id="A0A8S2WUD8"/>
<reference evidence="3" key="1">
    <citation type="submission" date="2021-02" db="EMBL/GenBank/DDBJ databases">
        <authorList>
            <person name="Nowell W R."/>
        </authorList>
    </citation>
    <scope>NUCLEOTIDE SEQUENCE</scope>
</reference>
<proteinExistence type="predicted"/>
<dbReference type="SUPFAM" id="SSF49562">
    <property type="entry name" value="C2 domain (Calcium/lipid-binding domain, CaLB)"/>
    <property type="match status" value="1"/>
</dbReference>
<evidence type="ECO:0000313" key="3">
    <source>
        <dbReference type="EMBL" id="CAF4460339.1"/>
    </source>
</evidence>
<accession>A0A8S2WUD8</accession>
<gene>
    <name evidence="2" type="ORF">OVA965_LOCUS43814</name>
    <name evidence="3" type="ORF">TMI583_LOCUS46221</name>
</gene>
<dbReference type="Proteomes" id="UP000682733">
    <property type="component" value="Unassembled WGS sequence"/>
</dbReference>
<name>A0A8S2WUD8_9BILA</name>
<evidence type="ECO:0000259" key="1">
    <source>
        <dbReference type="Pfam" id="PF00168"/>
    </source>
</evidence>
<sequence>MELNHPKQIHKTLVEKAPNPKWNEKFYFDCDEKSNEITIRIIDRKGKKVLLEHLYAEIAIPFHYVTSMVYKQDVIINPNRPKYSGEE</sequence>
<protein>
    <recommendedName>
        <fullName evidence="1">C2 domain-containing protein</fullName>
    </recommendedName>
</protein>
<evidence type="ECO:0000313" key="2">
    <source>
        <dbReference type="EMBL" id="CAF1632666.1"/>
    </source>
</evidence>
<organism evidence="3 4">
    <name type="scientific">Didymodactylos carnosus</name>
    <dbReference type="NCBI Taxonomy" id="1234261"/>
    <lineage>
        <taxon>Eukaryota</taxon>
        <taxon>Metazoa</taxon>
        <taxon>Spiralia</taxon>
        <taxon>Gnathifera</taxon>
        <taxon>Rotifera</taxon>
        <taxon>Eurotatoria</taxon>
        <taxon>Bdelloidea</taxon>
        <taxon>Philodinida</taxon>
        <taxon>Philodinidae</taxon>
        <taxon>Didymodactylos</taxon>
    </lineage>
</organism>
<evidence type="ECO:0000313" key="4">
    <source>
        <dbReference type="Proteomes" id="UP000682733"/>
    </source>
</evidence>
<comment type="caution">
    <text evidence="3">The sequence shown here is derived from an EMBL/GenBank/DDBJ whole genome shotgun (WGS) entry which is preliminary data.</text>
</comment>
<dbReference type="EMBL" id="CAJNOK010059434">
    <property type="protein sequence ID" value="CAF1632666.1"/>
    <property type="molecule type" value="Genomic_DNA"/>
</dbReference>
<dbReference type="Gene3D" id="2.60.40.150">
    <property type="entry name" value="C2 domain"/>
    <property type="match status" value="1"/>
</dbReference>
<dbReference type="InterPro" id="IPR035892">
    <property type="entry name" value="C2_domain_sf"/>
</dbReference>
<dbReference type="Proteomes" id="UP000677228">
    <property type="component" value="Unassembled WGS sequence"/>
</dbReference>
<dbReference type="EMBL" id="CAJOBA010085231">
    <property type="protein sequence ID" value="CAF4460339.1"/>
    <property type="molecule type" value="Genomic_DNA"/>
</dbReference>
<feature type="domain" description="C2" evidence="1">
    <location>
        <begin position="4"/>
        <end position="46"/>
    </location>
</feature>
<dbReference type="InterPro" id="IPR000008">
    <property type="entry name" value="C2_dom"/>
</dbReference>
<dbReference type="Pfam" id="PF00168">
    <property type="entry name" value="C2"/>
    <property type="match status" value="1"/>
</dbReference>